<organism evidence="1 2">
    <name type="scientific">Acidithrix ferrooxidans</name>
    <dbReference type="NCBI Taxonomy" id="1280514"/>
    <lineage>
        <taxon>Bacteria</taxon>
        <taxon>Bacillati</taxon>
        <taxon>Actinomycetota</taxon>
        <taxon>Acidimicrobiia</taxon>
        <taxon>Acidimicrobiales</taxon>
        <taxon>Acidimicrobiaceae</taxon>
        <taxon>Acidithrix</taxon>
    </lineage>
</organism>
<evidence type="ECO:0000313" key="2">
    <source>
        <dbReference type="Proteomes" id="UP000032360"/>
    </source>
</evidence>
<gene>
    <name evidence="1" type="ORF">AXFE_00640</name>
</gene>
<name>A0A0D8HMP2_9ACTN</name>
<proteinExistence type="predicted"/>
<reference evidence="1 2" key="1">
    <citation type="submission" date="2015-01" db="EMBL/GenBank/DDBJ databases">
        <title>Draft genome of the acidophilic iron oxidizer Acidithrix ferrooxidans strain Py-F3.</title>
        <authorList>
            <person name="Poehlein A."/>
            <person name="Eisen S."/>
            <person name="Schloemann M."/>
            <person name="Johnson B.D."/>
            <person name="Daniel R."/>
            <person name="Muehling M."/>
        </authorList>
    </citation>
    <scope>NUCLEOTIDE SEQUENCE [LARGE SCALE GENOMIC DNA]</scope>
    <source>
        <strain evidence="1 2">Py-F3</strain>
    </source>
</reference>
<dbReference type="AlphaFoldDB" id="A0A0D8HMP2"/>
<protein>
    <submittedName>
        <fullName evidence="1">Uncharacterized protein</fullName>
    </submittedName>
</protein>
<dbReference type="EMBL" id="JXYS01000001">
    <property type="protein sequence ID" value="KJF19027.1"/>
    <property type="molecule type" value="Genomic_DNA"/>
</dbReference>
<sequence>MFRRFKATIRLLIWTTVAIVAVLGHPNLYVIAIRQSLAYIRRDWYRAFPYLPIPDLNYLRFRMETVYGTPDALPASKDLLEYLRWCRTQRSLWV</sequence>
<dbReference type="STRING" id="1280514.AXFE_00640"/>
<evidence type="ECO:0000313" key="1">
    <source>
        <dbReference type="EMBL" id="KJF19027.1"/>
    </source>
</evidence>
<accession>A0A0D8HMP2</accession>
<comment type="caution">
    <text evidence="1">The sequence shown here is derived from an EMBL/GenBank/DDBJ whole genome shotgun (WGS) entry which is preliminary data.</text>
</comment>
<dbReference type="Proteomes" id="UP000032360">
    <property type="component" value="Unassembled WGS sequence"/>
</dbReference>
<keyword evidence="2" id="KW-1185">Reference proteome</keyword>